<keyword evidence="1" id="KW-1133">Transmembrane helix</keyword>
<name>A0ABS9XXB4_9ACTN</name>
<keyword evidence="3" id="KW-1185">Reference proteome</keyword>
<dbReference type="EMBL" id="JALDAY010000001">
    <property type="protein sequence ID" value="MCI3269603.1"/>
    <property type="molecule type" value="Genomic_DNA"/>
</dbReference>
<gene>
    <name evidence="2" type="ORF">MQP27_00535</name>
</gene>
<feature type="transmembrane region" description="Helical" evidence="1">
    <location>
        <begin position="38"/>
        <end position="59"/>
    </location>
</feature>
<accession>A0ABS9XXB4</accession>
<feature type="transmembrane region" description="Helical" evidence="1">
    <location>
        <begin position="65"/>
        <end position="85"/>
    </location>
</feature>
<sequence>MRIVTSNISRKAIERSQRFLESGEQVRRVVFAQGGINPWFQIAFFVAGAIGLRVVLAAVGMAGNAGLFGGALGGLAGALLANAFISRRVVLVTDQATVVLEYGRFGGVKPTRVLARLPQGTPIGPMSGTWAQIELAGERLWVHKKWHGDAAAFVPARLG</sequence>
<dbReference type="RefSeq" id="WP_242759021.1">
    <property type="nucleotide sequence ID" value="NZ_JALDAY010000001.1"/>
</dbReference>
<evidence type="ECO:0000256" key="1">
    <source>
        <dbReference type="SAM" id="Phobius"/>
    </source>
</evidence>
<comment type="caution">
    <text evidence="2">The sequence shown here is derived from an EMBL/GenBank/DDBJ whole genome shotgun (WGS) entry which is preliminary data.</text>
</comment>
<organism evidence="2 3">
    <name type="scientific">Streptomyces cylindrosporus</name>
    <dbReference type="NCBI Taxonomy" id="2927583"/>
    <lineage>
        <taxon>Bacteria</taxon>
        <taxon>Bacillati</taxon>
        <taxon>Actinomycetota</taxon>
        <taxon>Actinomycetes</taxon>
        <taxon>Kitasatosporales</taxon>
        <taxon>Streptomycetaceae</taxon>
        <taxon>Streptomyces</taxon>
    </lineage>
</organism>
<evidence type="ECO:0000313" key="3">
    <source>
        <dbReference type="Proteomes" id="UP001165269"/>
    </source>
</evidence>
<keyword evidence="1" id="KW-0472">Membrane</keyword>
<proteinExistence type="predicted"/>
<keyword evidence="1" id="KW-0812">Transmembrane</keyword>
<protein>
    <submittedName>
        <fullName evidence="2">Uncharacterized protein</fullName>
    </submittedName>
</protein>
<evidence type="ECO:0000313" key="2">
    <source>
        <dbReference type="EMBL" id="MCI3269603.1"/>
    </source>
</evidence>
<dbReference type="Proteomes" id="UP001165269">
    <property type="component" value="Unassembled WGS sequence"/>
</dbReference>
<reference evidence="2" key="1">
    <citation type="submission" date="2022-03" db="EMBL/GenBank/DDBJ databases">
        <title>Streptomyces 7R015 and 7R016 isolated from Barleria lupulina in Thailand.</title>
        <authorList>
            <person name="Kanchanasin P."/>
            <person name="Phongsopitanun W."/>
            <person name="Tanasupawat S."/>
        </authorList>
    </citation>
    <scope>NUCLEOTIDE SEQUENCE</scope>
    <source>
        <strain evidence="2">7R015</strain>
    </source>
</reference>